<dbReference type="PANTHER" id="PTHR46943">
    <property type="entry name" value="PENTRAXIN-RELATED PROTEIN PTX3"/>
    <property type="match status" value="1"/>
</dbReference>
<evidence type="ECO:0000256" key="2">
    <source>
        <dbReference type="ARBA" id="ARBA00023157"/>
    </source>
</evidence>
<feature type="domain" description="LamG-like jellyroll fold" evidence="4">
    <location>
        <begin position="901"/>
        <end position="1039"/>
    </location>
</feature>
<feature type="domain" description="LamG-like jellyroll fold" evidence="4">
    <location>
        <begin position="1142"/>
        <end position="1302"/>
    </location>
</feature>
<evidence type="ECO:0000259" key="4">
    <source>
        <dbReference type="SMART" id="SM00560"/>
    </source>
</evidence>
<dbReference type="Pfam" id="PF13385">
    <property type="entry name" value="Laminin_G_3"/>
    <property type="match status" value="3"/>
</dbReference>
<dbReference type="SUPFAM" id="SSF49899">
    <property type="entry name" value="Concanavalin A-like lectins/glucanases"/>
    <property type="match status" value="3"/>
</dbReference>
<dbReference type="PANTHER" id="PTHR46943:SF1">
    <property type="entry name" value="PENTRAXIN-RELATED PROTEIN PTX3"/>
    <property type="match status" value="1"/>
</dbReference>
<dbReference type="EMBL" id="JABVEC010000065">
    <property type="protein sequence ID" value="MBC6471275.1"/>
    <property type="molecule type" value="Genomic_DNA"/>
</dbReference>
<evidence type="ECO:0000256" key="1">
    <source>
        <dbReference type="ARBA" id="ARBA00022729"/>
    </source>
</evidence>
<evidence type="ECO:0000256" key="3">
    <source>
        <dbReference type="SAM" id="MobiDB-lite"/>
    </source>
</evidence>
<protein>
    <submittedName>
        <fullName evidence="5">LamG domain-containing protein</fullName>
    </submittedName>
</protein>
<feature type="domain" description="LamG-like jellyroll fold" evidence="4">
    <location>
        <begin position="695"/>
        <end position="834"/>
    </location>
</feature>
<organism evidence="5 6">
    <name type="scientific">Actinomadura alba</name>
    <dbReference type="NCBI Taxonomy" id="406431"/>
    <lineage>
        <taxon>Bacteria</taxon>
        <taxon>Bacillati</taxon>
        <taxon>Actinomycetota</taxon>
        <taxon>Actinomycetes</taxon>
        <taxon>Streptosporangiales</taxon>
        <taxon>Thermomonosporaceae</taxon>
        <taxon>Actinomadura</taxon>
    </lineage>
</organism>
<sequence length="1318" mass="143254">MLRMEQSLRPRWVRQGDSWVGVDATLRWRADGTVGPVASVLGVRFSGGGDERPLAEVSDGGQSLAFSWPGSLPGPRLNGDTATYPEVLPGVDLQVRADIEGFVWALVVKTPQAAQNPELRRITLGTSGRGMSVRENPRGGVDVVDASGGLVLNAATPIMWDSSDTAAPGTPERLRASGEVTPNLEGPAVGARRKAIEVDVGVDELSVIPDQEMLEDPATTFPVVIDPPFTVGRVAWAKVSSGYPAQEYPNGGIDGPYGETGHAGDASQKWRTFYRFNIYPTLHGKQILSSYFHIYVSHSWSCQDREVQAWRTGGFSSGTNWSNQPAWQDHLSSVNTAKGYSSSECPAGSIKFNVKDAVSDAAAGRWSTLTLGIKAEDETDNYAWKKFKSTYDLTKVVTEYNSVPKQPALSDMRTVPGGWCSGGSLDKPILINKTNPVVYARLFDADNTVKGLFEIREYDPAVADPLRASWTSPPISTNREHQWQLPTGSLVDGKLYRLNVKAIDEHGAASAFSLHCWIKIDTTDPERPPSVTSTDYPSIEELPEGSEGAGHPGRFVLSANGDTDVTAFRYGLDDPYCSQGPVNASAPGGTQTVLATPRAVGPRVMYASSVDAAGNWSKKCVAAYTFEVKSGAAPVSHFKFDENTGTSAQDAKPTGLTATLAGGASWKPGRVDGAVSLNGTTAYAATGGPVVDTSKAFTISAWVQLTKKDANYTALSQAGGVNSGFQLYYSSSYDRWIFNRHGTDSQSPAITRAIGSRTPDLNAWTHLLGVYDPGDKQIRLYVNGRLEGWAAFTTPWNATGGLQIGRLKYNGAFSENFAGQVDNARIWQRVVVEPTLEPEAYFQLDEENGTPPEDLIYEGRTLTLGAGAIQADNAKYGRGLTLNGTANAYATTPTEAVRTDQAFSVSTWVKLTNRNVNMSLLSQAGTRASGFQLYYSKTYDRWIFNRHVSDTDDTQIVRAISTTVPTTDWTHLLAVYDPVAKQIRLYVDGRLEASVAFTTPWHASGQLQVGRSKWNGAWQENLNGWIDEVKVWDYALDDDPYRETGPPTRTQDPADPQSKSEIWKEANLPVQLTGHWKLNPPESGSGDGTTPSEHGPPLTLQSGAQLLADDQVFWTADGMGFLNLDGVDDQAVGPAGLLRTDRSFSVAAWVRVTNVPESWPGTKPGATVISQDGAVNSGFKLYAARYNTTDVCDPEETECFRWAFSANSTDDSAVKVYRAQSEDVVQYEPTHLVGVYDMSDRQMRLYVNGQLVRSAQVPYTTAWAAMQQFRIGTGKYKSSFANDFFPGQVDEVSLYAGVLTREDVLQVMSAAYPIDMVH</sequence>
<comment type="caution">
    <text evidence="5">The sequence shown here is derived from an EMBL/GenBank/DDBJ whole genome shotgun (WGS) entry which is preliminary data.</text>
</comment>
<evidence type="ECO:0000313" key="5">
    <source>
        <dbReference type="EMBL" id="MBC6471275.1"/>
    </source>
</evidence>
<dbReference type="InterPro" id="IPR042837">
    <property type="entry name" value="PTX3"/>
</dbReference>
<gene>
    <name evidence="5" type="ORF">HKK74_38200</name>
</gene>
<feature type="region of interest" description="Disordered" evidence="3">
    <location>
        <begin position="1074"/>
        <end position="1100"/>
    </location>
</feature>
<dbReference type="Proteomes" id="UP000805614">
    <property type="component" value="Unassembled WGS sequence"/>
</dbReference>
<dbReference type="InterPro" id="IPR006558">
    <property type="entry name" value="LamG-like"/>
</dbReference>
<feature type="region of interest" description="Disordered" evidence="3">
    <location>
        <begin position="1038"/>
        <end position="1060"/>
    </location>
</feature>
<accession>A0ABR7M2D1</accession>
<proteinExistence type="predicted"/>
<keyword evidence="1" id="KW-0732">Signal</keyword>
<evidence type="ECO:0000313" key="6">
    <source>
        <dbReference type="Proteomes" id="UP000805614"/>
    </source>
</evidence>
<name>A0ABR7M2D1_9ACTN</name>
<reference evidence="5 6" key="1">
    <citation type="submission" date="2020-06" db="EMBL/GenBank/DDBJ databases">
        <title>Actinomadura xiongansis sp. nov., isolated from soil of Baiyangdian.</title>
        <authorList>
            <person name="Zhang X."/>
        </authorList>
    </citation>
    <scope>NUCLEOTIDE SEQUENCE [LARGE SCALE GENOMIC DNA]</scope>
    <source>
        <strain evidence="5 6">HBUM206468</strain>
    </source>
</reference>
<dbReference type="SMART" id="SM00560">
    <property type="entry name" value="LamGL"/>
    <property type="match status" value="3"/>
</dbReference>
<dbReference type="NCBIfam" id="NF033679">
    <property type="entry name" value="DNRLRE_dom"/>
    <property type="match status" value="1"/>
</dbReference>
<dbReference type="InterPro" id="IPR013320">
    <property type="entry name" value="ConA-like_dom_sf"/>
</dbReference>
<keyword evidence="2" id="KW-1015">Disulfide bond</keyword>
<dbReference type="Gene3D" id="2.60.120.200">
    <property type="match status" value="3"/>
</dbReference>
<keyword evidence="6" id="KW-1185">Reference proteome</keyword>